<feature type="compositionally biased region" description="Basic and acidic residues" evidence="1">
    <location>
        <begin position="264"/>
        <end position="273"/>
    </location>
</feature>
<dbReference type="Proteomes" id="UP001152759">
    <property type="component" value="Chromosome 8"/>
</dbReference>
<dbReference type="EMBL" id="OU963869">
    <property type="protein sequence ID" value="CAH0395010.1"/>
    <property type="molecule type" value="Genomic_DNA"/>
</dbReference>
<evidence type="ECO:0000256" key="1">
    <source>
        <dbReference type="SAM" id="MobiDB-lite"/>
    </source>
</evidence>
<organism evidence="2 3">
    <name type="scientific">Bemisia tabaci</name>
    <name type="common">Sweetpotato whitefly</name>
    <name type="synonym">Aleurodes tabaci</name>
    <dbReference type="NCBI Taxonomy" id="7038"/>
    <lineage>
        <taxon>Eukaryota</taxon>
        <taxon>Metazoa</taxon>
        <taxon>Ecdysozoa</taxon>
        <taxon>Arthropoda</taxon>
        <taxon>Hexapoda</taxon>
        <taxon>Insecta</taxon>
        <taxon>Pterygota</taxon>
        <taxon>Neoptera</taxon>
        <taxon>Paraneoptera</taxon>
        <taxon>Hemiptera</taxon>
        <taxon>Sternorrhyncha</taxon>
        <taxon>Aleyrodoidea</taxon>
        <taxon>Aleyrodidae</taxon>
        <taxon>Aleyrodinae</taxon>
        <taxon>Bemisia</taxon>
    </lineage>
</organism>
<proteinExistence type="predicted"/>
<protein>
    <submittedName>
        <fullName evidence="2">Uncharacterized protein</fullName>
    </submittedName>
</protein>
<sequence>MDEEADNHKKFWDVLLQYSYNKTNKNMAKDEWTALSKVANCCDLKGGLSKELIDHYKIKKLPPRKNNCICTHWIVKNKLIFNIKNRNILTLGSCCIRRYLSYTPKKICLECETPFSPSGRKGRNYCPPCKLKWCTERGYSYRRINYKDSEREKPCLDCKTPFRPSGRRGRNYCPSCKRKWRGYRYGRFRYESMRQTGRSMRENFHNFGNFNVMPNEGRESEFCGTGTSMSYNPSAMLNRNRQSEFFGCVSSKSYDPSATLNKELQSESRRCDSGESSNPKAMPIPKQNTCDTCEIPVIGVKEHQSQFRGHGLSHSLNNNNNLSKIVNLNLIQQVKALKFTNKAVLFQYLASQEYIKGTKKINFGIYSTKKMKDFNDHRYYKLFIENVIKLNEGKQLNDEKLAFYFYVSYINKKI</sequence>
<feature type="region of interest" description="Disordered" evidence="1">
    <location>
        <begin position="255"/>
        <end position="285"/>
    </location>
</feature>
<keyword evidence="3" id="KW-1185">Reference proteome</keyword>
<name>A0A9P0F7A3_BEMTA</name>
<evidence type="ECO:0000313" key="2">
    <source>
        <dbReference type="EMBL" id="CAH0395010.1"/>
    </source>
</evidence>
<reference evidence="2" key="1">
    <citation type="submission" date="2021-12" db="EMBL/GenBank/DDBJ databases">
        <authorList>
            <person name="King R."/>
        </authorList>
    </citation>
    <scope>NUCLEOTIDE SEQUENCE</scope>
</reference>
<accession>A0A9P0F7A3</accession>
<evidence type="ECO:0000313" key="3">
    <source>
        <dbReference type="Proteomes" id="UP001152759"/>
    </source>
</evidence>
<dbReference type="AlphaFoldDB" id="A0A9P0F7A3"/>
<gene>
    <name evidence="2" type="ORF">BEMITA_LOCUS13247</name>
</gene>